<keyword evidence="3" id="KW-1185">Reference proteome</keyword>
<comment type="caution">
    <text evidence="1">The sequence shown here is derived from an EMBL/GenBank/DDBJ whole genome shotgun (WGS) entry which is preliminary data.</text>
</comment>
<evidence type="ECO:0000313" key="4">
    <source>
        <dbReference type="Proteomes" id="UP001160483"/>
    </source>
</evidence>
<dbReference type="EMBL" id="CAKKTJ010000112">
    <property type="protein sequence ID" value="CAH0474595.1"/>
    <property type="molecule type" value="Genomic_DNA"/>
</dbReference>
<protein>
    <recommendedName>
        <fullName evidence="5">SPX domain-containing protein</fullName>
    </recommendedName>
</protein>
<reference evidence="1 3" key="1">
    <citation type="submission" date="2021-11" db="EMBL/GenBank/DDBJ databases">
        <authorList>
            <person name="Islam A."/>
            <person name="Islam S."/>
            <person name="Flora M.S."/>
            <person name="Rahman M."/>
            <person name="Ziaur R.M."/>
            <person name="Epstein J.H."/>
            <person name="Hassan M."/>
            <person name="Klassen M."/>
            <person name="Woodard K."/>
            <person name="Webb A."/>
            <person name="Webby R.J."/>
            <person name="El Zowalaty M.E."/>
        </authorList>
    </citation>
    <scope>NUCLEOTIDE SEQUENCE</scope>
    <source>
        <strain evidence="2">Pbs1</strain>
        <strain evidence="1">Pbs3</strain>
    </source>
</reference>
<accession>A0AAU9KNU4</accession>
<sequence length="141" mass="16155">MKHEMKTNVDLDEVLVESVEFFERYLQEHQILCDYLKQGFLMLTRAKLRLQEHVLSEISYHEEFEALNVVIMDSEGNWRLQNVLEAKAQHAASKSSLPPSDLRQAQKQFLNGLQAMLVTASYAHKAQKAVHEVMVEKAAGS</sequence>
<organism evidence="1 4">
    <name type="scientific">Peronospora belbahrii</name>
    <dbReference type="NCBI Taxonomy" id="622444"/>
    <lineage>
        <taxon>Eukaryota</taxon>
        <taxon>Sar</taxon>
        <taxon>Stramenopiles</taxon>
        <taxon>Oomycota</taxon>
        <taxon>Peronosporomycetes</taxon>
        <taxon>Peronosporales</taxon>
        <taxon>Peronosporaceae</taxon>
        <taxon>Peronospora</taxon>
    </lineage>
</organism>
<dbReference type="Proteomes" id="UP001160483">
    <property type="component" value="Unassembled WGS sequence"/>
</dbReference>
<proteinExistence type="predicted"/>
<evidence type="ECO:0008006" key="5">
    <source>
        <dbReference type="Google" id="ProtNLM"/>
    </source>
</evidence>
<gene>
    <name evidence="2" type="ORF">PBS001_LOCUS7198</name>
    <name evidence="1" type="ORF">PBS003_LOCUS1439</name>
</gene>
<dbReference type="EMBL" id="CAKLCB010000371">
    <property type="protein sequence ID" value="CAH0520732.1"/>
    <property type="molecule type" value="Genomic_DNA"/>
</dbReference>
<dbReference type="Proteomes" id="UP001158986">
    <property type="component" value="Unassembled WGS sequence"/>
</dbReference>
<dbReference type="AlphaFoldDB" id="A0AAU9KNU4"/>
<evidence type="ECO:0000313" key="2">
    <source>
        <dbReference type="EMBL" id="CAH0520732.1"/>
    </source>
</evidence>
<evidence type="ECO:0000313" key="1">
    <source>
        <dbReference type="EMBL" id="CAH0474595.1"/>
    </source>
</evidence>
<evidence type="ECO:0000313" key="3">
    <source>
        <dbReference type="Proteomes" id="UP001158986"/>
    </source>
</evidence>
<name>A0AAU9KNU4_9STRA</name>